<dbReference type="InterPro" id="IPR003661">
    <property type="entry name" value="HisK_dim/P_dom"/>
</dbReference>
<evidence type="ECO:0000256" key="9">
    <source>
        <dbReference type="ARBA" id="ARBA00022840"/>
    </source>
</evidence>
<evidence type="ECO:0000256" key="1">
    <source>
        <dbReference type="ARBA" id="ARBA00000085"/>
    </source>
</evidence>
<evidence type="ECO:0000256" key="12">
    <source>
        <dbReference type="PROSITE-ProRule" id="PRU00169"/>
    </source>
</evidence>
<comment type="subcellular location">
    <subcellularLocation>
        <location evidence="2">Membrane</location>
    </subcellularLocation>
</comment>
<dbReference type="Gene3D" id="1.20.120.160">
    <property type="entry name" value="HPT domain"/>
    <property type="match status" value="1"/>
</dbReference>
<dbReference type="SUPFAM" id="SSF47226">
    <property type="entry name" value="Histidine-containing phosphotransfer domain, HPT domain"/>
    <property type="match status" value="1"/>
</dbReference>
<dbReference type="Gene3D" id="3.30.450.20">
    <property type="entry name" value="PAS domain"/>
    <property type="match status" value="3"/>
</dbReference>
<dbReference type="PROSITE" id="PS50109">
    <property type="entry name" value="HIS_KIN"/>
    <property type="match status" value="1"/>
</dbReference>
<dbReference type="InterPro" id="IPR000700">
    <property type="entry name" value="PAS-assoc_C"/>
</dbReference>
<evidence type="ECO:0000256" key="13">
    <source>
        <dbReference type="SAM" id="Coils"/>
    </source>
</evidence>
<dbReference type="CDD" id="cd00082">
    <property type="entry name" value="HisKA"/>
    <property type="match status" value="1"/>
</dbReference>
<evidence type="ECO:0000259" key="15">
    <source>
        <dbReference type="PROSITE" id="PS50110"/>
    </source>
</evidence>
<comment type="caution">
    <text evidence="18">The sequence shown here is derived from an EMBL/GenBank/DDBJ whole genome shotgun (WGS) entry which is preliminary data.</text>
</comment>
<dbReference type="Gene3D" id="3.30.565.10">
    <property type="entry name" value="Histidine kinase-like ATPase, C-terminal domain"/>
    <property type="match status" value="1"/>
</dbReference>
<proteinExistence type="predicted"/>
<dbReference type="Gene3D" id="1.10.287.130">
    <property type="match status" value="1"/>
</dbReference>
<dbReference type="PRINTS" id="PR00344">
    <property type="entry name" value="BCTRLSENSOR"/>
</dbReference>
<keyword evidence="10" id="KW-1133">Transmembrane helix</keyword>
<dbReference type="FunFam" id="3.30.565.10:FF:000010">
    <property type="entry name" value="Sensor histidine kinase RcsC"/>
    <property type="match status" value="1"/>
</dbReference>
<dbReference type="InterPro" id="IPR004358">
    <property type="entry name" value="Sig_transdc_His_kin-like_C"/>
</dbReference>
<feature type="coiled-coil region" evidence="13">
    <location>
        <begin position="516"/>
        <end position="543"/>
    </location>
</feature>
<dbReference type="FunFam" id="1.10.287.130:FF:000004">
    <property type="entry name" value="Ethylene receptor 1"/>
    <property type="match status" value="1"/>
</dbReference>
<feature type="domain" description="PAC" evidence="17">
    <location>
        <begin position="472"/>
        <end position="525"/>
    </location>
</feature>
<dbReference type="PROSITE" id="PS50110">
    <property type="entry name" value="RESPONSE_REGULATORY"/>
    <property type="match status" value="1"/>
</dbReference>
<dbReference type="Pfam" id="PF02518">
    <property type="entry name" value="HATPase_c"/>
    <property type="match status" value="1"/>
</dbReference>
<accession>A0A1G1TLX6</accession>
<evidence type="ECO:0000256" key="3">
    <source>
        <dbReference type="ARBA" id="ARBA00012438"/>
    </source>
</evidence>
<dbReference type="PROSITE" id="PS50113">
    <property type="entry name" value="PAC"/>
    <property type="match status" value="2"/>
</dbReference>
<dbReference type="InterPro" id="IPR000014">
    <property type="entry name" value="PAS"/>
</dbReference>
<gene>
    <name evidence="18" type="ORF">BEN49_18145</name>
</gene>
<dbReference type="SMART" id="SM00091">
    <property type="entry name" value="PAS"/>
    <property type="match status" value="3"/>
</dbReference>
<dbReference type="Pfam" id="PF00072">
    <property type="entry name" value="Response_reg"/>
    <property type="match status" value="1"/>
</dbReference>
<dbReference type="InterPro" id="IPR011006">
    <property type="entry name" value="CheY-like_superfamily"/>
</dbReference>
<name>A0A1G1TLX6_9BACT</name>
<keyword evidence="5" id="KW-0808">Transferase</keyword>
<dbReference type="SUPFAM" id="SSF55874">
    <property type="entry name" value="ATPase domain of HSP90 chaperone/DNA topoisomerase II/histidine kinase"/>
    <property type="match status" value="1"/>
</dbReference>
<evidence type="ECO:0000256" key="11">
    <source>
        <dbReference type="ARBA" id="ARBA00023136"/>
    </source>
</evidence>
<comment type="catalytic activity">
    <reaction evidence="1">
        <text>ATP + protein L-histidine = ADP + protein N-phospho-L-histidine.</text>
        <dbReference type="EC" id="2.7.13.3"/>
    </reaction>
</comment>
<evidence type="ECO:0000256" key="7">
    <source>
        <dbReference type="ARBA" id="ARBA00022741"/>
    </source>
</evidence>
<organism evidence="18 19">
    <name type="scientific">Hymenobacter coccineus</name>
    <dbReference type="NCBI Taxonomy" id="1908235"/>
    <lineage>
        <taxon>Bacteria</taxon>
        <taxon>Pseudomonadati</taxon>
        <taxon>Bacteroidota</taxon>
        <taxon>Cytophagia</taxon>
        <taxon>Cytophagales</taxon>
        <taxon>Hymenobacteraceae</taxon>
        <taxon>Hymenobacter</taxon>
    </lineage>
</organism>
<dbReference type="SMART" id="SM00448">
    <property type="entry name" value="REC"/>
    <property type="match status" value="1"/>
</dbReference>
<evidence type="ECO:0000256" key="5">
    <source>
        <dbReference type="ARBA" id="ARBA00022679"/>
    </source>
</evidence>
<dbReference type="Pfam" id="PF00512">
    <property type="entry name" value="HisKA"/>
    <property type="match status" value="1"/>
</dbReference>
<evidence type="ECO:0000256" key="8">
    <source>
        <dbReference type="ARBA" id="ARBA00022777"/>
    </source>
</evidence>
<evidence type="ECO:0000259" key="17">
    <source>
        <dbReference type="PROSITE" id="PS50113"/>
    </source>
</evidence>
<dbReference type="SMART" id="SM00387">
    <property type="entry name" value="HATPase_c"/>
    <property type="match status" value="1"/>
</dbReference>
<evidence type="ECO:0000313" key="19">
    <source>
        <dbReference type="Proteomes" id="UP000177506"/>
    </source>
</evidence>
<dbReference type="EMBL" id="MDZA01000027">
    <property type="protein sequence ID" value="OGX91865.1"/>
    <property type="molecule type" value="Genomic_DNA"/>
</dbReference>
<evidence type="ECO:0000313" key="18">
    <source>
        <dbReference type="EMBL" id="OGX91865.1"/>
    </source>
</evidence>
<keyword evidence="13" id="KW-0175">Coiled coil</keyword>
<dbReference type="SUPFAM" id="SSF47384">
    <property type="entry name" value="Homodimeric domain of signal transducing histidine kinase"/>
    <property type="match status" value="1"/>
</dbReference>
<evidence type="ECO:0000259" key="16">
    <source>
        <dbReference type="PROSITE" id="PS50112"/>
    </source>
</evidence>
<dbReference type="Pfam" id="PF13188">
    <property type="entry name" value="PAS_8"/>
    <property type="match status" value="2"/>
</dbReference>
<sequence>MAAQLSEERTRREQAEARLAQAEARLVAAGIEAQRHHTQLTTLIQSLPLGVLLVDDGGQVQFINQAYREILGTSEAILGLRDVIGGADDARIATIFKDPGHFLARVQELRANGQNVHGEEVALVNGRILERDYLVLDGGKAGRLVCYRDVTTHRQREAALLTTSHVPEQNPNPIFRLTAAGDVVYANPAAQPLWQAVAADASAKLLGQLCGLVSTALHTGERRRQEIAVAGQQYLLDVVAVPGNNYATLYLTNITPLRQAEQQLAEQREFYESILENLPVGVMALNGNHEYLYVNPAVEPDAALRRWLIGKSSAEGGARRRRPPALLAIREEMFAVTLRERRDVTWEEHIDHSTGPVHVMRRHRPVYGSDGTLRMVLSTGIDITERQQMEERHRQSEALVREQQVFIRQIVDTIPNVLMVTRGNQISFTNAAFQEVGARSNHQNVRWDVESPELSELKQLIAWDHEVTETQQALTKQLPYTLANGEKIYYHVYKRPIVRADGTVEVLTINTDITERILAERALEQAKLEAEAAAQARESFLANMSHEIRTPLNGVLGMARLLERTDLNGTQRGYLTIIRDSGQHLLGVLNDVLDIAKITSSHLELEHTPCYLPDIIGQTTQPLAFRAAEKGITLVVEPPELPRSAVLGDPMRLSQVLLNLLSNAIKFTDQGRVTLACRVHAETDRHLTVSFRVRDTGPGIATEKQEGIFQSFAQANADTTRQFGGTGLGLTISSQLVQRLGGHLVMCSEEGHGSTFGFTLTFAKAAPEQLAGSPAPASEQPDNELVRGWRVLLVEDNDVNRQLAQLLLEHHGVLVDTAVSGAAALAFFQQNRYRVILMDIQMPGMNGVEATALMRQNTDPERARTPIIALTANAFRSDNERYLAAGMNDCLAKPFEELDLLRKMVAVQVVQAAPLFDLAGLRKTVHDNQTLLLQLIDIFLMETPQVLGELQAAATAGHWLAVADQAHRLKPSFKLFHVHCVSAAIGCLEGPPGPSPAHTEALGQLDKLTSEVLTQLCHWAEEARATAN</sequence>
<evidence type="ECO:0000259" key="14">
    <source>
        <dbReference type="PROSITE" id="PS50109"/>
    </source>
</evidence>
<evidence type="ECO:0000256" key="6">
    <source>
        <dbReference type="ARBA" id="ARBA00022692"/>
    </source>
</evidence>
<dbReference type="InterPro" id="IPR035965">
    <property type="entry name" value="PAS-like_dom_sf"/>
</dbReference>
<feature type="domain" description="PAC" evidence="17">
    <location>
        <begin position="340"/>
        <end position="395"/>
    </location>
</feature>
<keyword evidence="11" id="KW-0472">Membrane</keyword>
<dbReference type="InterPro" id="IPR036097">
    <property type="entry name" value="HisK_dim/P_sf"/>
</dbReference>
<feature type="domain" description="Response regulatory" evidence="15">
    <location>
        <begin position="790"/>
        <end position="908"/>
    </location>
</feature>
<dbReference type="SMART" id="SM00388">
    <property type="entry name" value="HisKA"/>
    <property type="match status" value="1"/>
</dbReference>
<dbReference type="Proteomes" id="UP000177506">
    <property type="component" value="Unassembled WGS sequence"/>
</dbReference>
<feature type="coiled-coil region" evidence="13">
    <location>
        <begin position="5"/>
        <end position="32"/>
    </location>
</feature>
<dbReference type="CDD" id="cd16922">
    <property type="entry name" value="HATPase_EvgS-ArcB-TorS-like"/>
    <property type="match status" value="1"/>
</dbReference>
<dbReference type="PANTHER" id="PTHR45339">
    <property type="entry name" value="HYBRID SIGNAL TRANSDUCTION HISTIDINE KINASE J"/>
    <property type="match status" value="1"/>
</dbReference>
<protein>
    <recommendedName>
        <fullName evidence="3">histidine kinase</fullName>
        <ecNumber evidence="3">2.7.13.3</ecNumber>
    </recommendedName>
</protein>
<dbReference type="NCBIfam" id="TIGR00229">
    <property type="entry name" value="sensory_box"/>
    <property type="match status" value="1"/>
</dbReference>
<dbReference type="PROSITE" id="PS50112">
    <property type="entry name" value="PAS"/>
    <property type="match status" value="1"/>
</dbReference>
<feature type="domain" description="Histidine kinase" evidence="14">
    <location>
        <begin position="543"/>
        <end position="764"/>
    </location>
</feature>
<dbReference type="InterPro" id="IPR001789">
    <property type="entry name" value="Sig_transdc_resp-reg_receiver"/>
</dbReference>
<keyword evidence="7" id="KW-0547">Nucleotide-binding</keyword>
<dbReference type="Gene3D" id="3.40.50.2300">
    <property type="match status" value="1"/>
</dbReference>
<keyword evidence="8" id="KW-0418">Kinase</keyword>
<feature type="domain" description="PAS" evidence="16">
    <location>
        <begin position="36"/>
        <end position="75"/>
    </location>
</feature>
<keyword evidence="19" id="KW-1185">Reference proteome</keyword>
<dbReference type="GO" id="GO:0005524">
    <property type="term" value="F:ATP binding"/>
    <property type="evidence" value="ECO:0007669"/>
    <property type="project" value="UniProtKB-KW"/>
</dbReference>
<dbReference type="InterPro" id="IPR005467">
    <property type="entry name" value="His_kinase_dom"/>
</dbReference>
<dbReference type="GO" id="GO:0000155">
    <property type="term" value="F:phosphorelay sensor kinase activity"/>
    <property type="evidence" value="ECO:0007669"/>
    <property type="project" value="InterPro"/>
</dbReference>
<keyword evidence="9" id="KW-0067">ATP-binding</keyword>
<feature type="modified residue" description="4-aspartylphosphate" evidence="12">
    <location>
        <position position="839"/>
    </location>
</feature>
<dbReference type="EC" id="2.7.13.3" evidence="3"/>
<evidence type="ECO:0000256" key="10">
    <source>
        <dbReference type="ARBA" id="ARBA00022989"/>
    </source>
</evidence>
<dbReference type="PANTHER" id="PTHR45339:SF5">
    <property type="entry name" value="HISTIDINE KINASE"/>
    <property type="match status" value="1"/>
</dbReference>
<dbReference type="SUPFAM" id="SSF52172">
    <property type="entry name" value="CheY-like"/>
    <property type="match status" value="1"/>
</dbReference>
<dbReference type="InterPro" id="IPR003594">
    <property type="entry name" value="HATPase_dom"/>
</dbReference>
<dbReference type="InterPro" id="IPR036641">
    <property type="entry name" value="HPT_dom_sf"/>
</dbReference>
<dbReference type="AlphaFoldDB" id="A0A1G1TLX6"/>
<reference evidence="18 19" key="1">
    <citation type="submission" date="2016-08" db="EMBL/GenBank/DDBJ databases">
        <title>Hymenobacter coccineus sp. nov., Hymenobacter lapidarius sp. nov. and Hymenobacter glacialis sp. nov., isolated from Antarctic soil.</title>
        <authorList>
            <person name="Sedlacek I."/>
            <person name="Kralova S."/>
            <person name="Kyrova K."/>
            <person name="Maslanova I."/>
            <person name="Stankova E."/>
            <person name="Vrbovska V."/>
            <person name="Nemec M."/>
            <person name="Bartak M."/>
            <person name="Svec P."/>
            <person name="Busse H.-J."/>
            <person name="Pantucek R."/>
        </authorList>
    </citation>
    <scope>NUCLEOTIDE SEQUENCE [LARGE SCALE GENOMIC DNA]</scope>
    <source>
        <strain evidence="18 19">CCM 8649</strain>
    </source>
</reference>
<keyword evidence="6" id="KW-0812">Transmembrane</keyword>
<dbReference type="InterPro" id="IPR036890">
    <property type="entry name" value="HATPase_C_sf"/>
</dbReference>
<evidence type="ECO:0000256" key="4">
    <source>
        <dbReference type="ARBA" id="ARBA00022553"/>
    </source>
</evidence>
<evidence type="ECO:0000256" key="2">
    <source>
        <dbReference type="ARBA" id="ARBA00004370"/>
    </source>
</evidence>
<dbReference type="CDD" id="cd17546">
    <property type="entry name" value="REC_hyHK_CKI1_RcsC-like"/>
    <property type="match status" value="1"/>
</dbReference>
<dbReference type="SUPFAM" id="SSF55785">
    <property type="entry name" value="PYP-like sensor domain (PAS domain)"/>
    <property type="match status" value="3"/>
</dbReference>
<dbReference type="GO" id="GO:0005886">
    <property type="term" value="C:plasma membrane"/>
    <property type="evidence" value="ECO:0007669"/>
    <property type="project" value="UniProtKB-SubCell"/>
</dbReference>
<keyword evidence="4 12" id="KW-0597">Phosphoprotein</keyword>